<gene>
    <name evidence="1" type="ORF">V5O48_010121</name>
</gene>
<keyword evidence="2" id="KW-1185">Reference proteome</keyword>
<name>A0ABR3F9D9_9AGAR</name>
<accession>A0ABR3F9D9</accession>
<dbReference type="SUPFAM" id="SSF53474">
    <property type="entry name" value="alpha/beta-Hydrolases"/>
    <property type="match status" value="1"/>
</dbReference>
<proteinExistence type="predicted"/>
<organism evidence="1 2">
    <name type="scientific">Marasmius crinis-equi</name>
    <dbReference type="NCBI Taxonomy" id="585013"/>
    <lineage>
        <taxon>Eukaryota</taxon>
        <taxon>Fungi</taxon>
        <taxon>Dikarya</taxon>
        <taxon>Basidiomycota</taxon>
        <taxon>Agaricomycotina</taxon>
        <taxon>Agaricomycetes</taxon>
        <taxon>Agaricomycetidae</taxon>
        <taxon>Agaricales</taxon>
        <taxon>Marasmiineae</taxon>
        <taxon>Marasmiaceae</taxon>
        <taxon>Marasmius</taxon>
    </lineage>
</organism>
<dbReference type="Proteomes" id="UP001465976">
    <property type="component" value="Unassembled WGS sequence"/>
</dbReference>
<reference evidence="1 2" key="1">
    <citation type="submission" date="2024-02" db="EMBL/GenBank/DDBJ databases">
        <title>A draft genome for the cacao thread blight pathogen Marasmius crinis-equi.</title>
        <authorList>
            <person name="Cohen S.P."/>
            <person name="Baruah I.K."/>
            <person name="Amoako-Attah I."/>
            <person name="Bukari Y."/>
            <person name="Meinhardt L.W."/>
            <person name="Bailey B.A."/>
        </authorList>
    </citation>
    <scope>NUCLEOTIDE SEQUENCE [LARGE SCALE GENOMIC DNA]</scope>
    <source>
        <strain evidence="1 2">GH-76</strain>
    </source>
</reference>
<evidence type="ECO:0000313" key="2">
    <source>
        <dbReference type="Proteomes" id="UP001465976"/>
    </source>
</evidence>
<protein>
    <submittedName>
        <fullName evidence="1">Uncharacterized protein</fullName>
    </submittedName>
</protein>
<dbReference type="Gene3D" id="3.40.50.1820">
    <property type="entry name" value="alpha/beta hydrolase"/>
    <property type="match status" value="1"/>
</dbReference>
<sequence>MTKPLDGLQHRPYSSRQCKHIRRSRAVDAGFLASINEDINAAGFFGIFTFVPVIDGAFVKRRLTEDLKQGKFNGKFLLAVENTNGGERFVKQSTPADVRSYVRDLYLRFGQEEVDAVAKHEFPTDFNNTDFQTALAESFLSFVIFQDPNMKLDPSSVLPEWKKYVEGESEMVFNRDEGCTGNSWC</sequence>
<comment type="caution">
    <text evidence="1">The sequence shown here is derived from an EMBL/GenBank/DDBJ whole genome shotgun (WGS) entry which is preliminary data.</text>
</comment>
<dbReference type="EMBL" id="JBAHYK010000708">
    <property type="protein sequence ID" value="KAL0571841.1"/>
    <property type="molecule type" value="Genomic_DNA"/>
</dbReference>
<evidence type="ECO:0000313" key="1">
    <source>
        <dbReference type="EMBL" id="KAL0571841.1"/>
    </source>
</evidence>
<dbReference type="InterPro" id="IPR029058">
    <property type="entry name" value="AB_hydrolase_fold"/>
</dbReference>